<dbReference type="InterPro" id="IPR001387">
    <property type="entry name" value="Cro/C1-type_HTH"/>
</dbReference>
<protein>
    <submittedName>
        <fullName evidence="3">XRE family transcriptional regulator</fullName>
    </submittedName>
</protein>
<dbReference type="SMART" id="SM00530">
    <property type="entry name" value="HTH_XRE"/>
    <property type="match status" value="1"/>
</dbReference>
<name>A0A3M2HP18_9GAMM</name>
<gene>
    <name evidence="3" type="ORF">EBB59_12910</name>
</gene>
<evidence type="ECO:0000313" key="3">
    <source>
        <dbReference type="EMBL" id="RMH87484.1"/>
    </source>
</evidence>
<sequence>MAISDDERAFFIALGQRIAQQRKACGITQVQLAEQLGVSQQAMNSFEKGRRRVPVSLLPVIAQALDTTLDALVADNAPPAMKSAPKKRGPQKKIRQQLEQIEALPVAKQRVVSQMIDAMLQANASG</sequence>
<dbReference type="EMBL" id="RFLY01000030">
    <property type="protein sequence ID" value="RMH87484.1"/>
    <property type="molecule type" value="Genomic_DNA"/>
</dbReference>
<accession>A0A3M2HP18</accession>
<dbReference type="SUPFAM" id="SSF47413">
    <property type="entry name" value="lambda repressor-like DNA-binding domains"/>
    <property type="match status" value="1"/>
</dbReference>
<dbReference type="Pfam" id="PF13560">
    <property type="entry name" value="HTH_31"/>
    <property type="match status" value="1"/>
</dbReference>
<dbReference type="PROSITE" id="PS50943">
    <property type="entry name" value="HTH_CROC1"/>
    <property type="match status" value="1"/>
</dbReference>
<evidence type="ECO:0000256" key="1">
    <source>
        <dbReference type="ARBA" id="ARBA00023125"/>
    </source>
</evidence>
<dbReference type="OrthoDB" id="3034420at2"/>
<dbReference type="Proteomes" id="UP000275012">
    <property type="component" value="Unassembled WGS sequence"/>
</dbReference>
<keyword evidence="4" id="KW-1185">Reference proteome</keyword>
<dbReference type="RefSeq" id="WP_122102560.1">
    <property type="nucleotide sequence ID" value="NZ_RFLY01000030.1"/>
</dbReference>
<comment type="caution">
    <text evidence="3">The sequence shown here is derived from an EMBL/GenBank/DDBJ whole genome shotgun (WGS) entry which is preliminary data.</text>
</comment>
<feature type="domain" description="HTH cro/C1-type" evidence="2">
    <location>
        <begin position="18"/>
        <end position="72"/>
    </location>
</feature>
<evidence type="ECO:0000313" key="4">
    <source>
        <dbReference type="Proteomes" id="UP000275012"/>
    </source>
</evidence>
<dbReference type="PANTHER" id="PTHR46558">
    <property type="entry name" value="TRACRIPTIONAL REGULATORY PROTEIN-RELATED-RELATED"/>
    <property type="match status" value="1"/>
</dbReference>
<dbReference type="InterPro" id="IPR010982">
    <property type="entry name" value="Lambda_DNA-bd_dom_sf"/>
</dbReference>
<reference evidence="3 4" key="1">
    <citation type="submission" date="2018-10" db="EMBL/GenBank/DDBJ databases">
        <title>Proposal of Lysobacter pythonis sp. nov. isolated from royal pythons (Python regius).</title>
        <authorList>
            <person name="Hans-Juergen B."/>
            <person name="Huptas C."/>
            <person name="Sandra B."/>
            <person name="Igor L."/>
            <person name="Joachim S."/>
            <person name="Siegfried S."/>
            <person name="Mareike W."/>
            <person name="Peter K."/>
        </authorList>
    </citation>
    <scope>NUCLEOTIDE SEQUENCE [LARGE SCALE GENOMIC DNA]</scope>
    <source>
        <strain evidence="3 4">4284/11</strain>
    </source>
</reference>
<keyword evidence="1" id="KW-0238">DNA-binding</keyword>
<proteinExistence type="predicted"/>
<dbReference type="AlphaFoldDB" id="A0A3M2HP18"/>
<dbReference type="CDD" id="cd00093">
    <property type="entry name" value="HTH_XRE"/>
    <property type="match status" value="1"/>
</dbReference>
<dbReference type="GO" id="GO:0003677">
    <property type="term" value="F:DNA binding"/>
    <property type="evidence" value="ECO:0007669"/>
    <property type="project" value="UniProtKB-KW"/>
</dbReference>
<organism evidence="3 4">
    <name type="scientific">Solilutibacter pythonis</name>
    <dbReference type="NCBI Taxonomy" id="2483112"/>
    <lineage>
        <taxon>Bacteria</taxon>
        <taxon>Pseudomonadati</taxon>
        <taxon>Pseudomonadota</taxon>
        <taxon>Gammaproteobacteria</taxon>
        <taxon>Lysobacterales</taxon>
        <taxon>Lysobacteraceae</taxon>
        <taxon>Solilutibacter</taxon>
    </lineage>
</organism>
<dbReference type="PANTHER" id="PTHR46558:SF4">
    <property type="entry name" value="DNA-BIDING PHAGE PROTEIN"/>
    <property type="match status" value="1"/>
</dbReference>
<dbReference type="Gene3D" id="1.10.260.40">
    <property type="entry name" value="lambda repressor-like DNA-binding domains"/>
    <property type="match status" value="1"/>
</dbReference>
<evidence type="ECO:0000259" key="2">
    <source>
        <dbReference type="PROSITE" id="PS50943"/>
    </source>
</evidence>